<dbReference type="Proteomes" id="UP000315017">
    <property type="component" value="Chromosome"/>
</dbReference>
<dbReference type="KEGG" id="aagg:ETAA8_67780"/>
<organism evidence="2 3">
    <name type="scientific">Anatilimnocola aggregata</name>
    <dbReference type="NCBI Taxonomy" id="2528021"/>
    <lineage>
        <taxon>Bacteria</taxon>
        <taxon>Pseudomonadati</taxon>
        <taxon>Planctomycetota</taxon>
        <taxon>Planctomycetia</taxon>
        <taxon>Pirellulales</taxon>
        <taxon>Pirellulaceae</taxon>
        <taxon>Anatilimnocola</taxon>
    </lineage>
</organism>
<reference evidence="2 3" key="1">
    <citation type="submission" date="2019-02" db="EMBL/GenBank/DDBJ databases">
        <title>Deep-cultivation of Planctomycetes and their phenomic and genomic characterization uncovers novel biology.</title>
        <authorList>
            <person name="Wiegand S."/>
            <person name="Jogler M."/>
            <person name="Boedeker C."/>
            <person name="Pinto D."/>
            <person name="Vollmers J."/>
            <person name="Rivas-Marin E."/>
            <person name="Kohn T."/>
            <person name="Peeters S.H."/>
            <person name="Heuer A."/>
            <person name="Rast P."/>
            <person name="Oberbeckmann S."/>
            <person name="Bunk B."/>
            <person name="Jeske O."/>
            <person name="Meyerdierks A."/>
            <person name="Storesund J.E."/>
            <person name="Kallscheuer N."/>
            <person name="Luecker S."/>
            <person name="Lage O.M."/>
            <person name="Pohl T."/>
            <person name="Merkel B.J."/>
            <person name="Hornburger P."/>
            <person name="Mueller R.-W."/>
            <person name="Bruemmer F."/>
            <person name="Labrenz M."/>
            <person name="Spormann A.M."/>
            <person name="Op den Camp H."/>
            <person name="Overmann J."/>
            <person name="Amann R."/>
            <person name="Jetten M.S.M."/>
            <person name="Mascher T."/>
            <person name="Medema M.H."/>
            <person name="Devos D.P."/>
            <person name="Kaster A.-K."/>
            <person name="Ovreas L."/>
            <person name="Rohde M."/>
            <person name="Galperin M.Y."/>
            <person name="Jogler C."/>
        </authorList>
    </citation>
    <scope>NUCLEOTIDE SEQUENCE [LARGE SCALE GENOMIC DNA]</scope>
    <source>
        <strain evidence="2 3">ETA_A8</strain>
    </source>
</reference>
<accession>A0A517YN22</accession>
<name>A0A517YN22_9BACT</name>
<keyword evidence="3" id="KW-1185">Reference proteome</keyword>
<dbReference type="EMBL" id="CP036274">
    <property type="protein sequence ID" value="QDU31618.1"/>
    <property type="molecule type" value="Genomic_DNA"/>
</dbReference>
<evidence type="ECO:0000313" key="3">
    <source>
        <dbReference type="Proteomes" id="UP000315017"/>
    </source>
</evidence>
<dbReference type="AlphaFoldDB" id="A0A517YN22"/>
<gene>
    <name evidence="2" type="ORF">ETAA8_67780</name>
</gene>
<dbReference type="RefSeq" id="WP_145099043.1">
    <property type="nucleotide sequence ID" value="NZ_CP036274.1"/>
</dbReference>
<sequence>MQTGPGPDLQLVLCHNRAHGRIAVDLNAFVEFDLVLTKALRALVSKWPDPRPASPAHGRMSQPPKRKPK</sequence>
<evidence type="ECO:0000313" key="2">
    <source>
        <dbReference type="EMBL" id="QDU31618.1"/>
    </source>
</evidence>
<feature type="region of interest" description="Disordered" evidence="1">
    <location>
        <begin position="46"/>
        <end position="69"/>
    </location>
</feature>
<evidence type="ECO:0000256" key="1">
    <source>
        <dbReference type="SAM" id="MobiDB-lite"/>
    </source>
</evidence>
<protein>
    <submittedName>
        <fullName evidence="2">Uncharacterized protein</fullName>
    </submittedName>
</protein>
<proteinExistence type="predicted"/>